<evidence type="ECO:0000313" key="14">
    <source>
        <dbReference type="Proteomes" id="UP000018201"/>
    </source>
</evidence>
<name>U6H5S1_9EIME</name>
<organism evidence="13 14">
    <name type="scientific">Eimeria praecox</name>
    <dbReference type="NCBI Taxonomy" id="51316"/>
    <lineage>
        <taxon>Eukaryota</taxon>
        <taxon>Sar</taxon>
        <taxon>Alveolata</taxon>
        <taxon>Apicomplexa</taxon>
        <taxon>Conoidasida</taxon>
        <taxon>Coccidia</taxon>
        <taxon>Eucoccidiorida</taxon>
        <taxon>Eimeriorina</taxon>
        <taxon>Eimeriidae</taxon>
        <taxon>Eimeria</taxon>
    </lineage>
</organism>
<proteinExistence type="inferred from homology"/>
<evidence type="ECO:0000256" key="11">
    <source>
        <dbReference type="SAM" id="Coils"/>
    </source>
</evidence>
<dbReference type="GO" id="GO:0008017">
    <property type="term" value="F:microtubule binding"/>
    <property type="evidence" value="ECO:0007669"/>
    <property type="project" value="InterPro"/>
</dbReference>
<dbReference type="EMBL" id="HG696997">
    <property type="protein sequence ID" value="CDI87232.1"/>
    <property type="molecule type" value="Genomic_DNA"/>
</dbReference>
<dbReference type="GO" id="GO:0007018">
    <property type="term" value="P:microtubule-based movement"/>
    <property type="evidence" value="ECO:0007669"/>
    <property type="project" value="InterPro"/>
</dbReference>
<accession>U6H5S1</accession>
<protein>
    <recommendedName>
        <fullName evidence="10">Kinesin-like protein</fullName>
    </recommendedName>
</protein>
<evidence type="ECO:0000256" key="4">
    <source>
        <dbReference type="ARBA" id="ARBA00022741"/>
    </source>
</evidence>
<comment type="similarity">
    <text evidence="9 10">Belongs to the TRAFAC class myosin-kinesin ATPase superfamily. Kinesin family.</text>
</comment>
<evidence type="ECO:0000256" key="2">
    <source>
        <dbReference type="ARBA" id="ARBA00022490"/>
    </source>
</evidence>
<dbReference type="OrthoDB" id="3176171at2759"/>
<comment type="caution">
    <text evidence="9">Lacks conserved residue(s) required for the propagation of feature annotation.</text>
</comment>
<reference evidence="13" key="1">
    <citation type="submission" date="2013-10" db="EMBL/GenBank/DDBJ databases">
        <title>Genomic analysis of the causative agents of coccidiosis in chickens.</title>
        <authorList>
            <person name="Reid A.J."/>
            <person name="Blake D."/>
            <person name="Billington K."/>
            <person name="Browne H."/>
            <person name="Dunn M."/>
            <person name="Hung S."/>
            <person name="Kawahara F."/>
            <person name="Miranda-Saavedra D."/>
            <person name="Mourier T."/>
            <person name="Nagra H."/>
            <person name="Otto T.D."/>
            <person name="Rawlings N."/>
            <person name="Sanchez A."/>
            <person name="Sanders M."/>
            <person name="Subramaniam C."/>
            <person name="Tay Y."/>
            <person name="Dear P."/>
            <person name="Doerig C."/>
            <person name="Gruber A."/>
            <person name="Parkinson J."/>
            <person name="Shirley M."/>
            <person name="Wan K.L."/>
            <person name="Berriman M."/>
            <person name="Tomley F."/>
            <person name="Pain A."/>
        </authorList>
    </citation>
    <scope>NUCLEOTIDE SEQUENCE [LARGE SCALE GENOMIC DNA]</scope>
    <source>
        <strain evidence="13">Houghton</strain>
    </source>
</reference>
<dbReference type="AlphaFoldDB" id="U6H5S1"/>
<keyword evidence="3 10" id="KW-0493">Microtubule</keyword>
<feature type="coiled-coil region" evidence="11">
    <location>
        <begin position="439"/>
        <end position="614"/>
    </location>
</feature>
<evidence type="ECO:0000256" key="8">
    <source>
        <dbReference type="ARBA" id="ARBA00023212"/>
    </source>
</evidence>
<evidence type="ECO:0000256" key="7">
    <source>
        <dbReference type="ARBA" id="ARBA00023175"/>
    </source>
</evidence>
<dbReference type="GO" id="GO:0003777">
    <property type="term" value="F:microtubule motor activity"/>
    <property type="evidence" value="ECO:0007669"/>
    <property type="project" value="InterPro"/>
</dbReference>
<evidence type="ECO:0000313" key="13">
    <source>
        <dbReference type="EMBL" id="CDI87232.1"/>
    </source>
</evidence>
<dbReference type="PRINTS" id="PR00380">
    <property type="entry name" value="KINESINHEAVY"/>
</dbReference>
<evidence type="ECO:0000256" key="9">
    <source>
        <dbReference type="PROSITE-ProRule" id="PRU00283"/>
    </source>
</evidence>
<dbReference type="SUPFAM" id="SSF52540">
    <property type="entry name" value="P-loop containing nucleoside triphosphate hydrolases"/>
    <property type="match status" value="1"/>
</dbReference>
<dbReference type="PROSITE" id="PS50067">
    <property type="entry name" value="KINESIN_MOTOR_2"/>
    <property type="match status" value="1"/>
</dbReference>
<dbReference type="InterPro" id="IPR036961">
    <property type="entry name" value="Kinesin_motor_dom_sf"/>
</dbReference>
<dbReference type="PANTHER" id="PTHR47969:SF21">
    <property type="entry name" value="KINESIN-LIKE PROTEIN"/>
    <property type="match status" value="1"/>
</dbReference>
<evidence type="ECO:0000256" key="3">
    <source>
        <dbReference type="ARBA" id="ARBA00022701"/>
    </source>
</evidence>
<keyword evidence="2" id="KW-0963">Cytoplasm</keyword>
<dbReference type="InterPro" id="IPR027417">
    <property type="entry name" value="P-loop_NTPase"/>
</dbReference>
<evidence type="ECO:0000256" key="6">
    <source>
        <dbReference type="ARBA" id="ARBA00023054"/>
    </source>
</evidence>
<dbReference type="InterPro" id="IPR019821">
    <property type="entry name" value="Kinesin_motor_CS"/>
</dbReference>
<evidence type="ECO:0000259" key="12">
    <source>
        <dbReference type="PROSITE" id="PS50067"/>
    </source>
</evidence>
<dbReference type="PROSITE" id="PS00411">
    <property type="entry name" value="KINESIN_MOTOR_1"/>
    <property type="match status" value="1"/>
</dbReference>
<keyword evidence="6 11" id="KW-0175">Coiled coil</keyword>
<dbReference type="SMART" id="SM00129">
    <property type="entry name" value="KISc"/>
    <property type="match status" value="1"/>
</dbReference>
<gene>
    <name evidence="13" type="ORF">EPH_0075550</name>
</gene>
<dbReference type="InterPro" id="IPR001752">
    <property type="entry name" value="Kinesin_motor_dom"/>
</dbReference>
<dbReference type="Gene3D" id="3.40.850.10">
    <property type="entry name" value="Kinesin motor domain"/>
    <property type="match status" value="1"/>
</dbReference>
<dbReference type="PANTHER" id="PTHR47969">
    <property type="entry name" value="CHROMOSOME-ASSOCIATED KINESIN KIF4A-RELATED"/>
    <property type="match status" value="1"/>
</dbReference>
<feature type="domain" description="Kinesin motor" evidence="12">
    <location>
        <begin position="20"/>
        <end position="359"/>
    </location>
</feature>
<dbReference type="InterPro" id="IPR027640">
    <property type="entry name" value="Kinesin-like_fam"/>
</dbReference>
<dbReference type="GO" id="GO:0005524">
    <property type="term" value="F:ATP binding"/>
    <property type="evidence" value="ECO:0007669"/>
    <property type="project" value="UniProtKB-KW"/>
</dbReference>
<comment type="subcellular location">
    <subcellularLocation>
        <location evidence="1">Cytoplasm</location>
        <location evidence="1">Cytoskeleton</location>
    </subcellularLocation>
</comment>
<keyword evidence="7 10" id="KW-0505">Motor protein</keyword>
<evidence type="ECO:0000256" key="5">
    <source>
        <dbReference type="ARBA" id="ARBA00022840"/>
    </source>
</evidence>
<dbReference type="VEuPathDB" id="ToxoDB:EPH_0075550"/>
<dbReference type="Proteomes" id="UP000018201">
    <property type="component" value="Unassembled WGS sequence"/>
</dbReference>
<reference evidence="13" key="2">
    <citation type="submission" date="2013-10" db="EMBL/GenBank/DDBJ databases">
        <authorList>
            <person name="Aslett M."/>
        </authorList>
    </citation>
    <scope>NUCLEOTIDE SEQUENCE [LARGE SCALE GENOMIC DNA]</scope>
    <source>
        <strain evidence="13">Houghton</strain>
    </source>
</reference>
<feature type="coiled-coil region" evidence="11">
    <location>
        <begin position="374"/>
        <end position="401"/>
    </location>
</feature>
<keyword evidence="5 10" id="KW-0067">ATP-binding</keyword>
<dbReference type="GO" id="GO:0005874">
    <property type="term" value="C:microtubule"/>
    <property type="evidence" value="ECO:0007669"/>
    <property type="project" value="UniProtKB-KW"/>
</dbReference>
<keyword evidence="8" id="KW-0206">Cytoskeleton</keyword>
<keyword evidence="14" id="KW-1185">Reference proteome</keyword>
<evidence type="ECO:0000256" key="1">
    <source>
        <dbReference type="ARBA" id="ARBA00004245"/>
    </source>
</evidence>
<keyword evidence="4 10" id="KW-0547">Nucleotide-binding</keyword>
<evidence type="ECO:0000256" key="10">
    <source>
        <dbReference type="RuleBase" id="RU000394"/>
    </source>
</evidence>
<dbReference type="Pfam" id="PF00225">
    <property type="entry name" value="Kinesin"/>
    <property type="match status" value="2"/>
</dbReference>
<sequence>MDAPAAAQQQEAADAPKGERVRVVIRCRPLSESEISEGRKCVLTVNSKNASVSLQKPNGPTKHFSFDAVYDESVSQEGVYEDAAYGIVESVTEGYNGKRLFTPSPPGGTLLASDTADTLPFNGWLILLASKAFPSRSYPALQRIIQSAHALEKSIVVFPQTFLVRASFLELYNEEARDLLSKNHTAKLNLRDNPESGVFAEGLSAFAVKSAEELSKLLATGQRNRKVGATLMNAVSSRSHSIFTLAVESADKEGRVRMGKLNLVDLAGSERQSKAGSVGERFREAMKINLSLSALGNVISALAEQSPFVPYRDSKLTRILQASLGGNTRTAMVANVGPACVHYDETLSTLRYAQRTKHIKNAPHVNEDPKQAVILAFQEEIARLKQQLQAAEEARLQALSNPVEQLKEVVVEKPVIVEKEVVREKPTIVEKIVEKIKIVDVSEEERRKLEELNLEQQRHLRATFETEKNAIELARRKAEEDLKAKEAQVAMYEQHKAELALRVKNMEAQLLRGKAEISKAKQQQRELKRTQLRLEEQKKMEEQLRRERDQGREARLLLESLVTSKDKELSHLSSKVQQLCKRYTEVVDDIEDLQKEFQAERESLLHDIRSMELEMRLQQAIIDRFVPPEEATRIRAVASWDEIQGEWIIPNSELTGNGM</sequence>